<name>A0ABR2DIZ0_9ROSI</name>
<keyword evidence="2" id="KW-1185">Reference proteome</keyword>
<gene>
    <name evidence="1" type="ORF">V6N12_046554</name>
</gene>
<proteinExistence type="predicted"/>
<comment type="caution">
    <text evidence="1">The sequence shown here is derived from an EMBL/GenBank/DDBJ whole genome shotgun (WGS) entry which is preliminary data.</text>
</comment>
<dbReference type="EMBL" id="JBBPBM010000025">
    <property type="protein sequence ID" value="KAK8540266.1"/>
    <property type="molecule type" value="Genomic_DNA"/>
</dbReference>
<organism evidence="1 2">
    <name type="scientific">Hibiscus sabdariffa</name>
    <name type="common">roselle</name>
    <dbReference type="NCBI Taxonomy" id="183260"/>
    <lineage>
        <taxon>Eukaryota</taxon>
        <taxon>Viridiplantae</taxon>
        <taxon>Streptophyta</taxon>
        <taxon>Embryophyta</taxon>
        <taxon>Tracheophyta</taxon>
        <taxon>Spermatophyta</taxon>
        <taxon>Magnoliopsida</taxon>
        <taxon>eudicotyledons</taxon>
        <taxon>Gunneridae</taxon>
        <taxon>Pentapetalae</taxon>
        <taxon>rosids</taxon>
        <taxon>malvids</taxon>
        <taxon>Malvales</taxon>
        <taxon>Malvaceae</taxon>
        <taxon>Malvoideae</taxon>
        <taxon>Hibiscus</taxon>
    </lineage>
</organism>
<accession>A0ABR2DIZ0</accession>
<protein>
    <submittedName>
        <fullName evidence="1">Uncharacterized protein</fullName>
    </submittedName>
</protein>
<dbReference type="Proteomes" id="UP001472677">
    <property type="component" value="Unassembled WGS sequence"/>
</dbReference>
<evidence type="ECO:0000313" key="2">
    <source>
        <dbReference type="Proteomes" id="UP001472677"/>
    </source>
</evidence>
<evidence type="ECO:0000313" key="1">
    <source>
        <dbReference type="EMBL" id="KAK8540266.1"/>
    </source>
</evidence>
<reference evidence="1 2" key="1">
    <citation type="journal article" date="2024" name="G3 (Bethesda)">
        <title>Genome assembly of Hibiscus sabdariffa L. provides insights into metabolisms of medicinal natural products.</title>
        <authorList>
            <person name="Kim T."/>
        </authorList>
    </citation>
    <scope>NUCLEOTIDE SEQUENCE [LARGE SCALE GENOMIC DNA]</scope>
    <source>
        <strain evidence="1">TK-2024</strain>
        <tissue evidence="1">Old leaves</tissue>
    </source>
</reference>
<sequence length="107" mass="11617">MASPFAVVREEFVCNTGEDEMLKTLECRDIPIFVSLDDQTHLRNLVGATPQWLLVLGEVNLRHLVTLTSTTVSPMVAVPVGIFFAVEHALVDAPADAIEGARESAVN</sequence>